<dbReference type="InterPro" id="IPR012480">
    <property type="entry name" value="Hepar_II_III_C"/>
</dbReference>
<dbReference type="Gene3D" id="1.50.10.100">
    <property type="entry name" value="Chondroitin AC/alginate lyase"/>
    <property type="match status" value="1"/>
</dbReference>
<reference evidence="3 4" key="1">
    <citation type="submission" date="2021-03" db="EMBL/GenBank/DDBJ databases">
        <title>Genomic Encyclopedia of Type Strains, Phase IV (KMG-IV): sequencing the most valuable type-strain genomes for metagenomic binning, comparative biology and taxonomic classification.</title>
        <authorList>
            <person name="Goeker M."/>
        </authorList>
    </citation>
    <scope>NUCLEOTIDE SEQUENCE [LARGE SCALE GENOMIC DNA]</scope>
    <source>
        <strain evidence="3 4">DSM 26048</strain>
    </source>
</reference>
<evidence type="ECO:0000313" key="4">
    <source>
        <dbReference type="Proteomes" id="UP001519287"/>
    </source>
</evidence>
<dbReference type="RefSeq" id="WP_209969341.1">
    <property type="nucleotide sequence ID" value="NZ_JAGGLB010000001.1"/>
</dbReference>
<evidence type="ECO:0000259" key="2">
    <source>
        <dbReference type="Pfam" id="PF07940"/>
    </source>
</evidence>
<comment type="caution">
    <text evidence="3">The sequence shown here is derived from an EMBL/GenBank/DDBJ whole genome shotgun (WGS) entry which is preliminary data.</text>
</comment>
<accession>A0ABS4IQF6</accession>
<keyword evidence="4" id="KW-1185">Reference proteome</keyword>
<feature type="domain" description="Heparinase II/III-like C-terminal" evidence="2">
    <location>
        <begin position="564"/>
        <end position="689"/>
    </location>
</feature>
<comment type="subcellular location">
    <subcellularLocation>
        <location evidence="1">Cell envelope</location>
    </subcellularLocation>
</comment>
<name>A0ABS4IQF6_9BACL</name>
<dbReference type="EMBL" id="JAGGLB010000001">
    <property type="protein sequence ID" value="MBP1988844.1"/>
    <property type="molecule type" value="Genomic_DNA"/>
</dbReference>
<gene>
    <name evidence="3" type="ORF">J2Z66_000439</name>
</gene>
<evidence type="ECO:0000313" key="3">
    <source>
        <dbReference type="EMBL" id="MBP1988844.1"/>
    </source>
</evidence>
<dbReference type="Gene3D" id="2.70.98.70">
    <property type="match status" value="1"/>
</dbReference>
<sequence>MNRKMETRNDNRGVQADNVIEPIVKSGAHEDISGARGGKRGSVFFGEQVLQSIRLQCPLGSTDYEQAVREAERFAAWTDEELWSLMYGSTLKRSYHVFSNGYCPSCREPVPMYNWKLDVIRYPWKVECPQCGEHFPKNDFHRFYESGLGEDGVFDSDLADRQLLYNPEADSEKWVPFGVDDGNGYAQDGHRWYFVAYYLLFGHWELQVLEAIRSLSRAYVITGRKAYAHKAFILLDRLADLFPSFDFKQQGIIYEKEHYDDGYLSYWFRSCTHIRDLVIAYDMVFDGVRGDEELVAFIRQKSERVAKTASKRSLDEICRHIETHIFRDAQHHRNKLESNFPMTDTTITLIRVVLGWQSDRPGIERTIAELVDRATAVDGTTGEKGMVVYSAYALFDLAMFLSLFEQLEPGYIAAVAAEHPALKDGYRFFVDMWCLERYYPRIGNTGSFAMPDRQYAVFHYRHEFFTTQLDPDIEYFLWKLYEITRDADFARVIYLSNERHIERCLTKSLLTPEPARFRDQLAALIGERGCRLEQRSVNKERWRLAVLHAGEGRDKRACWMKYDSGGDHGHSDGMSIGLFAKGLDLMPDFGYAPVQYGLFEDGPERPWYYSTAAHNTVVVDGGNHRRHEGLVSDIGTSTLFAGGGKLQVIKARAPEMIAGQRFERTIAAIEISAEHSYFLDMFHVEGGSEHVKYSRSTLSELTIDGADLLPVGDSASSFGNDRTAGGMMKQFATAGVTAPGQWRAIWEVDDSHFRVNEPGERVALNYIDLTEDAELLTALSWVDLWANTGDNKATGQQSAWIPTVMIRRQGAERLKSDFIGIYEPIDESGSRLLATSSRRLGQDGWAIEVKLDQERDDLLLVADRESGYTPMVDGVRRYELEDGRQVTTNAELVLIRRHHGIVQHAAIVNGSSLHADGICLELGSVQRYAEVSGEAASYLTLE</sequence>
<dbReference type="Proteomes" id="UP001519287">
    <property type="component" value="Unassembled WGS sequence"/>
</dbReference>
<dbReference type="InterPro" id="IPR008929">
    <property type="entry name" value="Chondroitin_lyas"/>
</dbReference>
<dbReference type="Pfam" id="PF07940">
    <property type="entry name" value="Hepar_II_III_C"/>
    <property type="match status" value="1"/>
</dbReference>
<organism evidence="3 4">
    <name type="scientific">Paenibacillus eucommiae</name>
    <dbReference type="NCBI Taxonomy" id="1355755"/>
    <lineage>
        <taxon>Bacteria</taxon>
        <taxon>Bacillati</taxon>
        <taxon>Bacillota</taxon>
        <taxon>Bacilli</taxon>
        <taxon>Bacillales</taxon>
        <taxon>Paenibacillaceae</taxon>
        <taxon>Paenibacillus</taxon>
    </lineage>
</organism>
<protein>
    <recommendedName>
        <fullName evidence="2">Heparinase II/III-like C-terminal domain-containing protein</fullName>
    </recommendedName>
</protein>
<proteinExistence type="predicted"/>
<evidence type="ECO:0000256" key="1">
    <source>
        <dbReference type="ARBA" id="ARBA00004196"/>
    </source>
</evidence>